<protein>
    <submittedName>
        <fullName evidence="2">Glycerophosphodiester phosphodiesterase</fullName>
        <ecNumber evidence="2">3.1.4.46</ecNumber>
    </submittedName>
</protein>
<name>A0A2X4WP58_LEDLE</name>
<sequence>MKEGHKWFSKYKLIAHAMGGINSKSYTNSLEAFQQNYQAGHRVFEVDFTLTKDRKLVARHDWRNYLNDWPQYKGLPLSLSEFKSLKICKMYTPIDISTIAHVMDKHRDIYLVTDTKDTNKKEVEEQFQLLVYEIKRVNPDILNRVVPQIYNEQMLEWIRRIYHFESVIYTLYQSTSNNDRIIDFTRKSGIEVVAMFDVRCSKDFVGKLASNGVYSYIHTINSLTRMKELNKLGVYGFYTDFVIPRDFNNQTEIEMLNKNE</sequence>
<organism evidence="2 3">
    <name type="scientific">Lederbergia lenta</name>
    <name type="common">Bacillus lentus</name>
    <dbReference type="NCBI Taxonomy" id="1467"/>
    <lineage>
        <taxon>Bacteria</taxon>
        <taxon>Bacillati</taxon>
        <taxon>Bacillota</taxon>
        <taxon>Bacilli</taxon>
        <taxon>Bacillales</taxon>
        <taxon>Bacillaceae</taxon>
        <taxon>Lederbergia</taxon>
    </lineage>
</organism>
<dbReference type="EMBL" id="LS483476">
    <property type="protein sequence ID" value="SQI61488.1"/>
    <property type="molecule type" value="Genomic_DNA"/>
</dbReference>
<evidence type="ECO:0000313" key="2">
    <source>
        <dbReference type="EMBL" id="SQI61488.1"/>
    </source>
</evidence>
<proteinExistence type="predicted"/>
<dbReference type="Gene3D" id="3.20.20.190">
    <property type="entry name" value="Phosphatidylinositol (PI) phosphodiesterase"/>
    <property type="match status" value="1"/>
</dbReference>
<dbReference type="InterPro" id="IPR030395">
    <property type="entry name" value="GP_PDE_dom"/>
</dbReference>
<keyword evidence="3" id="KW-1185">Reference proteome</keyword>
<feature type="domain" description="GP-PDE" evidence="1">
    <location>
        <begin position="23"/>
        <end position="242"/>
    </location>
</feature>
<dbReference type="GO" id="GO:0006629">
    <property type="term" value="P:lipid metabolic process"/>
    <property type="evidence" value="ECO:0007669"/>
    <property type="project" value="InterPro"/>
</dbReference>
<dbReference type="PANTHER" id="PTHR46211">
    <property type="entry name" value="GLYCEROPHOSPHORYL DIESTER PHOSPHODIESTERASE"/>
    <property type="match status" value="1"/>
</dbReference>
<dbReference type="Pfam" id="PF03009">
    <property type="entry name" value="GDPD"/>
    <property type="match status" value="1"/>
</dbReference>
<dbReference type="RefSeq" id="WP_066146651.1">
    <property type="nucleotide sequence ID" value="NZ_CBCSGM010000011.1"/>
</dbReference>
<reference evidence="2 3" key="1">
    <citation type="submission" date="2018-06" db="EMBL/GenBank/DDBJ databases">
        <authorList>
            <consortium name="Pathogen Informatics"/>
            <person name="Doyle S."/>
        </authorList>
    </citation>
    <scope>NUCLEOTIDE SEQUENCE [LARGE SCALE GENOMIC DNA]</scope>
    <source>
        <strain evidence="2 3">NCTC4824</strain>
    </source>
</reference>
<dbReference type="Proteomes" id="UP000249134">
    <property type="component" value="Chromosome 1"/>
</dbReference>
<keyword evidence="2" id="KW-0378">Hydrolase</keyword>
<dbReference type="GO" id="GO:0008889">
    <property type="term" value="F:glycerophosphodiester phosphodiesterase activity"/>
    <property type="evidence" value="ECO:0007669"/>
    <property type="project" value="UniProtKB-EC"/>
</dbReference>
<dbReference type="STRING" id="1348624.GCA_001591545_04035"/>
<evidence type="ECO:0000313" key="3">
    <source>
        <dbReference type="Proteomes" id="UP000249134"/>
    </source>
</evidence>
<dbReference type="PANTHER" id="PTHR46211:SF1">
    <property type="entry name" value="GLYCEROPHOSPHODIESTER PHOSPHODIESTERASE, CYTOPLASMIC"/>
    <property type="match status" value="1"/>
</dbReference>
<dbReference type="KEGG" id="blen:NCTC4824_03252"/>
<evidence type="ECO:0000259" key="1">
    <source>
        <dbReference type="Pfam" id="PF03009"/>
    </source>
</evidence>
<accession>A0A2X4WP58</accession>
<dbReference type="CDD" id="cd08583">
    <property type="entry name" value="PI-PLCc_GDPD_SF_unchar1"/>
    <property type="match status" value="1"/>
</dbReference>
<dbReference type="EC" id="3.1.4.46" evidence="2"/>
<gene>
    <name evidence="2" type="primary">yqiK_2</name>
    <name evidence="2" type="ORF">NCTC4824_03252</name>
</gene>
<dbReference type="AlphaFoldDB" id="A0A2X4WP58"/>
<dbReference type="InterPro" id="IPR017946">
    <property type="entry name" value="PLC-like_Pdiesterase_TIM-brl"/>
</dbReference>
<dbReference type="SUPFAM" id="SSF51695">
    <property type="entry name" value="PLC-like phosphodiesterases"/>
    <property type="match status" value="1"/>
</dbReference>